<evidence type="ECO:0000256" key="1">
    <source>
        <dbReference type="ARBA" id="ARBA00004123"/>
    </source>
</evidence>
<comment type="similarity">
    <text evidence="2">Belongs to the importin beta family.</text>
</comment>
<reference evidence="5 6" key="1">
    <citation type="submission" date="2024-03" db="EMBL/GenBank/DDBJ databases">
        <title>Genome-scale model development and genomic sequencing of the oleaginous clade Lipomyces.</title>
        <authorList>
            <consortium name="Lawrence Berkeley National Laboratory"/>
            <person name="Czajka J.J."/>
            <person name="Han Y."/>
            <person name="Kim J."/>
            <person name="Mondo S.J."/>
            <person name="Hofstad B.A."/>
            <person name="Robles A."/>
            <person name="Haridas S."/>
            <person name="Riley R."/>
            <person name="LaButti K."/>
            <person name="Pangilinan J."/>
            <person name="Andreopoulos W."/>
            <person name="Lipzen A."/>
            <person name="Yan J."/>
            <person name="Wang M."/>
            <person name="Ng V."/>
            <person name="Grigoriev I.V."/>
            <person name="Spatafora J.W."/>
            <person name="Magnuson J.K."/>
            <person name="Baker S.E."/>
            <person name="Pomraning K.R."/>
        </authorList>
    </citation>
    <scope>NUCLEOTIDE SEQUENCE [LARGE SCALE GENOMIC DNA]</scope>
    <source>
        <strain evidence="5 6">Phaff 52-87</strain>
    </source>
</reference>
<dbReference type="Pfam" id="PF18806">
    <property type="entry name" value="Importin_rep_3"/>
    <property type="match status" value="1"/>
</dbReference>
<dbReference type="Gene3D" id="1.25.10.10">
    <property type="entry name" value="Leucine-rich Repeat Variant"/>
    <property type="match status" value="1"/>
</dbReference>
<keyword evidence="3" id="KW-0813">Transport</keyword>
<comment type="subcellular location">
    <subcellularLocation>
        <location evidence="1">Nucleus</location>
    </subcellularLocation>
</comment>
<evidence type="ECO:0000313" key="5">
    <source>
        <dbReference type="EMBL" id="KAK7206326.1"/>
    </source>
</evidence>
<dbReference type="Proteomes" id="UP001498771">
    <property type="component" value="Unassembled WGS sequence"/>
</dbReference>
<dbReference type="SUPFAM" id="SSF48371">
    <property type="entry name" value="ARM repeat"/>
    <property type="match status" value="1"/>
</dbReference>
<dbReference type="InterPro" id="IPR011989">
    <property type="entry name" value="ARM-like"/>
</dbReference>
<name>A0ABR1F910_9ASCO</name>
<dbReference type="GeneID" id="90037795"/>
<dbReference type="InterPro" id="IPR051345">
    <property type="entry name" value="Importin_beta-like_NTR"/>
</dbReference>
<dbReference type="PANTHER" id="PTHR12363:SF33">
    <property type="entry name" value="IMPORTIN-13"/>
    <property type="match status" value="1"/>
</dbReference>
<dbReference type="PANTHER" id="PTHR12363">
    <property type="entry name" value="TRANSPORTIN 3 AND IMPORTIN 13"/>
    <property type="match status" value="1"/>
</dbReference>
<keyword evidence="4" id="KW-0539">Nucleus</keyword>
<evidence type="ECO:0000313" key="6">
    <source>
        <dbReference type="Proteomes" id="UP001498771"/>
    </source>
</evidence>
<evidence type="ECO:0000256" key="2">
    <source>
        <dbReference type="ARBA" id="ARBA00007991"/>
    </source>
</evidence>
<evidence type="ECO:0000256" key="3">
    <source>
        <dbReference type="ARBA" id="ARBA00022448"/>
    </source>
</evidence>
<dbReference type="EMBL" id="JBBJBU010000003">
    <property type="protein sequence ID" value="KAK7206326.1"/>
    <property type="molecule type" value="Genomic_DNA"/>
</dbReference>
<organism evidence="5 6">
    <name type="scientific">Myxozyma melibiosi</name>
    <dbReference type="NCBI Taxonomy" id="54550"/>
    <lineage>
        <taxon>Eukaryota</taxon>
        <taxon>Fungi</taxon>
        <taxon>Dikarya</taxon>
        <taxon>Ascomycota</taxon>
        <taxon>Saccharomycotina</taxon>
        <taxon>Lipomycetes</taxon>
        <taxon>Lipomycetales</taxon>
        <taxon>Lipomycetaceae</taxon>
        <taxon>Myxozyma</taxon>
    </lineage>
</organism>
<evidence type="ECO:0000256" key="4">
    <source>
        <dbReference type="ARBA" id="ARBA00023242"/>
    </source>
</evidence>
<comment type="caution">
    <text evidence="5">The sequence shown here is derived from an EMBL/GenBank/DDBJ whole genome shotgun (WGS) entry which is preliminary data.</text>
</comment>
<accession>A0ABR1F910</accession>
<keyword evidence="6" id="KW-1185">Reference proteome</keyword>
<sequence length="1044" mass="115109">MVSQTEYELIEQKVKQLYLPGSPDSINQLQRELQSLQRSPAAWDLANLMLSSPDQNVRFFGALTYTVKINNDWHSIPTTSVHQLLSQLLNWIILHRSGPRFITQKLIATLVLALIKFPSDASTIWPYPIHDFILSLSQLSVVINTRSTDADLNLQSETDFAVLIASFSRENLDTSLLFCSTFAEEMLRADVPRQDRPLLQKLLADSTQHALPIMTTLICTTPSELAPDLYPVLTSSFKCYRAWALSLATSSGMSPELSSVAAIFPRVVAFLELESDDTVFSTVSEVMIDFMEWSDKLVTAQSMNTLLHLFAGPWSASKIQQIVADPDSAEDGINLYFLNAFISFGELTARDISGSLSLSESQRILELTLALVKVAGYPIEDETVSKRTLEFWDLFVESVLYDDDGVLQQAGDSAASASKEKAAQATTIMMTVIESLWHKIRLPPTNIFSHWSQDTRDQFFAFRKDVADLIESSYQLVQPKLYSVLVDFVIQSTSSGTPDAVDWPGVEASLYALNAISQSLTSSPVEYETLKILLDSNLFHLLPQSPMLRAKQTSLNLISSVIPYFQSDPGKTYIPVVVPYLFQCLATSSLALHASRSIFQLCADCAPVLAPNVQDFLAIYRDMLVNGHDIDALAKERIAGAIAEVIVQGVEELERKVAYIGELVGILKVYAEQAVAAANSKVDQQQQEDSILPKDIAASALKSLAMVGKACREGEDLISTHTPEQKRAYAETLAQVWDAPGSRGRAIKDEILSVVVTLSQRVPDFAGEIAVRQNACAVLRAGFSERGPGPFTVSAEVIVGYVREEVARVGNLATMQPVIALVGGFVVANSDKESEDASSACAELLDVLYSGAVVPNTCASSALQDPDVNQGMLEVMQKYLARYTPVLFSSYCFEPLVGRFAVEMLTTREPLVVKAAVKFWTALINTKMRGADEAELVAVVDQVVQATGEVVMGKVVWAITGNAPRSLLTEYAQLVKAYFRLYTGLAQRWMSAGLAVEGEQQQEEKKRARRMFVEKIARLRGRPPTETIVKEFWLGERGQEVDFA</sequence>
<dbReference type="InterPro" id="IPR016024">
    <property type="entry name" value="ARM-type_fold"/>
</dbReference>
<proteinExistence type="inferred from homology"/>
<dbReference type="RefSeq" id="XP_064769359.1">
    <property type="nucleotide sequence ID" value="XM_064912283.1"/>
</dbReference>
<protein>
    <submittedName>
        <fullName evidence="5">Armadillo-type protein</fullName>
    </submittedName>
</protein>
<gene>
    <name evidence="5" type="ORF">BZA70DRAFT_276323</name>
</gene>
<dbReference type="InterPro" id="IPR040520">
    <property type="entry name" value="Importin_rep_3"/>
</dbReference>